<evidence type="ECO:0000313" key="3">
    <source>
        <dbReference type="Proteomes" id="UP000594263"/>
    </source>
</evidence>
<dbReference type="Gramene" id="Kaladp0091s0005.2.v1.1">
    <property type="protein sequence ID" value="Kaladp0091s0005.2.v1.1.CDS.1"/>
    <property type="gene ID" value="Kaladp0091s0005.v1.1"/>
</dbReference>
<dbReference type="Gramene" id="Kaladp0091s0005.1.v1.1">
    <property type="protein sequence ID" value="Kaladp0091s0005.1.v1.1.CDS.1"/>
    <property type="gene ID" value="Kaladp0091s0005.v1.1"/>
</dbReference>
<protein>
    <submittedName>
        <fullName evidence="2">Uncharacterized protein</fullName>
    </submittedName>
</protein>
<evidence type="ECO:0000313" key="2">
    <source>
        <dbReference type="EnsemblPlants" id="Kaladp0091s0005.3.v1.1.CDS.1"/>
    </source>
</evidence>
<feature type="region of interest" description="Disordered" evidence="1">
    <location>
        <begin position="27"/>
        <end position="81"/>
    </location>
</feature>
<evidence type="ECO:0000256" key="1">
    <source>
        <dbReference type="SAM" id="MobiDB-lite"/>
    </source>
</evidence>
<reference evidence="2" key="1">
    <citation type="submission" date="2021-01" db="UniProtKB">
        <authorList>
            <consortium name="EnsemblPlants"/>
        </authorList>
    </citation>
    <scope>IDENTIFICATION</scope>
</reference>
<dbReference type="EnsemblPlants" id="Kaladp0091s0005.2.v1.1">
    <property type="protein sequence ID" value="Kaladp0091s0005.2.v1.1.CDS.1"/>
    <property type="gene ID" value="Kaladp0091s0005.v1.1"/>
</dbReference>
<dbReference type="AlphaFoldDB" id="A0A7N0UYB4"/>
<accession>A0A7N0UYB4</accession>
<sequence>MDSPAARKEASDDITREYLIGISNSLPDKILGQKCGPEETDNSTGSTKNVDKAEEQMSELISISYDQSPDGQAVPIAPRRP</sequence>
<dbReference type="EnsemblPlants" id="Kaladp0091s0005.1.v1.1">
    <property type="protein sequence ID" value="Kaladp0091s0005.1.v1.1.CDS.1"/>
    <property type="gene ID" value="Kaladp0091s0005.v1.1"/>
</dbReference>
<dbReference type="PANTHER" id="PTHR35282:SF2">
    <property type="entry name" value="F5D14.24 PROTEIN"/>
    <property type="match status" value="1"/>
</dbReference>
<dbReference type="InterPro" id="IPR049198">
    <property type="entry name" value="DUF6865"/>
</dbReference>
<organism evidence="2 3">
    <name type="scientific">Kalanchoe fedtschenkoi</name>
    <name type="common">Lavender scallops</name>
    <name type="synonym">South American air plant</name>
    <dbReference type="NCBI Taxonomy" id="63787"/>
    <lineage>
        <taxon>Eukaryota</taxon>
        <taxon>Viridiplantae</taxon>
        <taxon>Streptophyta</taxon>
        <taxon>Embryophyta</taxon>
        <taxon>Tracheophyta</taxon>
        <taxon>Spermatophyta</taxon>
        <taxon>Magnoliopsida</taxon>
        <taxon>eudicotyledons</taxon>
        <taxon>Gunneridae</taxon>
        <taxon>Pentapetalae</taxon>
        <taxon>Saxifragales</taxon>
        <taxon>Crassulaceae</taxon>
        <taxon>Kalanchoe</taxon>
    </lineage>
</organism>
<dbReference type="Pfam" id="PF21737">
    <property type="entry name" value="DUF6865"/>
    <property type="match status" value="1"/>
</dbReference>
<dbReference type="PANTHER" id="PTHR35282">
    <property type="entry name" value="F5D14.24 PROTEIN"/>
    <property type="match status" value="1"/>
</dbReference>
<proteinExistence type="predicted"/>
<feature type="compositionally biased region" description="Polar residues" evidence="1">
    <location>
        <begin position="59"/>
        <end position="70"/>
    </location>
</feature>
<keyword evidence="3" id="KW-1185">Reference proteome</keyword>
<name>A0A7N0UYB4_KALFE</name>
<dbReference type="Gramene" id="Kaladp0091s0005.3.v1.1">
    <property type="protein sequence ID" value="Kaladp0091s0005.3.v1.1.CDS.1"/>
    <property type="gene ID" value="Kaladp0091s0005.v1.1"/>
</dbReference>
<dbReference type="EnsemblPlants" id="Kaladp0091s0005.3.v1.1">
    <property type="protein sequence ID" value="Kaladp0091s0005.3.v1.1.CDS.1"/>
    <property type="gene ID" value="Kaladp0091s0005.v1.1"/>
</dbReference>
<dbReference type="Proteomes" id="UP000594263">
    <property type="component" value="Unplaced"/>
</dbReference>